<name>A0A1I5YN86_9FIRM</name>
<organism evidence="2 3">
    <name type="scientific">Butyrivibrio proteoclasticus</name>
    <dbReference type="NCBI Taxonomy" id="43305"/>
    <lineage>
        <taxon>Bacteria</taxon>
        <taxon>Bacillati</taxon>
        <taxon>Bacillota</taxon>
        <taxon>Clostridia</taxon>
        <taxon>Lachnospirales</taxon>
        <taxon>Lachnospiraceae</taxon>
        <taxon>Butyrivibrio</taxon>
    </lineage>
</organism>
<feature type="transmembrane region" description="Helical" evidence="1">
    <location>
        <begin position="81"/>
        <end position="102"/>
    </location>
</feature>
<feature type="transmembrane region" description="Helical" evidence="1">
    <location>
        <begin position="108"/>
        <end position="127"/>
    </location>
</feature>
<gene>
    <name evidence="2" type="ORF">SAMN04487928_1517</name>
</gene>
<sequence length="252" mass="28884">MRYVDCFFNTIISIQEFIERFEKWYSKKRIKLSWVYILSIIGGCVLIVGKQVVIGELVFILGMVMANIENIIGWKHSVRRWLKICVIYNLFFSAILACTIQGQIKYPILTLLFVGLYLFVWVFLSLISNSKVALFVNEIVSGIAATLFTIGTYLISMALKGLPAASDYKLYYYTDEAVMHALENGETSAWEFLGITFLEQLEIGFLSFLPVIGVSAMCIIMVKIKIYWMEKNKVFEPEKRIGLNDEKVVNVD</sequence>
<feature type="transmembrane region" description="Helical" evidence="1">
    <location>
        <begin position="203"/>
        <end position="222"/>
    </location>
</feature>
<dbReference type="EMBL" id="FOXO01000051">
    <property type="protein sequence ID" value="SFQ45724.1"/>
    <property type="molecule type" value="Genomic_DNA"/>
</dbReference>
<dbReference type="AlphaFoldDB" id="A0A1I5YN86"/>
<feature type="transmembrane region" description="Helical" evidence="1">
    <location>
        <begin position="30"/>
        <end position="48"/>
    </location>
</feature>
<feature type="transmembrane region" description="Helical" evidence="1">
    <location>
        <begin position="54"/>
        <end position="74"/>
    </location>
</feature>
<dbReference type="RefSeq" id="WP_074892032.1">
    <property type="nucleotide sequence ID" value="NZ_FOXO01000051.1"/>
</dbReference>
<reference evidence="3" key="1">
    <citation type="submission" date="2016-10" db="EMBL/GenBank/DDBJ databases">
        <authorList>
            <person name="Varghese N."/>
            <person name="Submissions S."/>
        </authorList>
    </citation>
    <scope>NUCLEOTIDE SEQUENCE [LARGE SCALE GENOMIC DNA]</scope>
    <source>
        <strain evidence="3">P18</strain>
    </source>
</reference>
<dbReference type="Proteomes" id="UP000182624">
    <property type="component" value="Unassembled WGS sequence"/>
</dbReference>
<feature type="transmembrane region" description="Helical" evidence="1">
    <location>
        <begin position="139"/>
        <end position="159"/>
    </location>
</feature>
<keyword evidence="3" id="KW-1185">Reference proteome</keyword>
<protein>
    <submittedName>
        <fullName evidence="2">Uncharacterized protein</fullName>
    </submittedName>
</protein>
<evidence type="ECO:0000256" key="1">
    <source>
        <dbReference type="SAM" id="Phobius"/>
    </source>
</evidence>
<evidence type="ECO:0000313" key="3">
    <source>
        <dbReference type="Proteomes" id="UP000182624"/>
    </source>
</evidence>
<proteinExistence type="predicted"/>
<evidence type="ECO:0000313" key="2">
    <source>
        <dbReference type="EMBL" id="SFQ45724.1"/>
    </source>
</evidence>
<keyword evidence="1" id="KW-0812">Transmembrane</keyword>
<keyword evidence="1" id="KW-0472">Membrane</keyword>
<accession>A0A1I5YN86</accession>
<keyword evidence="1" id="KW-1133">Transmembrane helix</keyword>
<dbReference type="OrthoDB" id="9819245at2"/>